<dbReference type="Gene3D" id="2.10.25.10">
    <property type="entry name" value="Laminin"/>
    <property type="match status" value="1"/>
</dbReference>
<name>A0ABN7PP58_TIMPD</name>
<dbReference type="Pfam" id="PF07645">
    <property type="entry name" value="EGF_CA"/>
    <property type="match status" value="1"/>
</dbReference>
<evidence type="ECO:0000256" key="1">
    <source>
        <dbReference type="ARBA" id="ARBA00022536"/>
    </source>
</evidence>
<gene>
    <name evidence="8" type="ORF">TPAB3V08_LOCUS16420</name>
</gene>
<dbReference type="InterPro" id="IPR052235">
    <property type="entry name" value="Nephronectin_domain"/>
</dbReference>
<dbReference type="PROSITE" id="PS01187">
    <property type="entry name" value="EGF_CA"/>
    <property type="match status" value="1"/>
</dbReference>
<feature type="compositionally biased region" description="Pro residues" evidence="6">
    <location>
        <begin position="103"/>
        <end position="118"/>
    </location>
</feature>
<feature type="domain" description="EGF-like" evidence="7">
    <location>
        <begin position="3"/>
        <end position="36"/>
    </location>
</feature>
<keyword evidence="2" id="KW-0732">Signal</keyword>
<dbReference type="Gene3D" id="1.20.5.320">
    <property type="entry name" value="6-Phosphogluconate Dehydrogenase, domain 3"/>
    <property type="match status" value="1"/>
</dbReference>
<keyword evidence="4" id="KW-1015">Disulfide bond</keyword>
<evidence type="ECO:0000256" key="4">
    <source>
        <dbReference type="ARBA" id="ARBA00023157"/>
    </source>
</evidence>
<dbReference type="SUPFAM" id="SSF57196">
    <property type="entry name" value="EGF/Laminin"/>
    <property type="match status" value="1"/>
</dbReference>
<keyword evidence="9" id="KW-1185">Reference proteome</keyword>
<dbReference type="SMART" id="SM00181">
    <property type="entry name" value="EGF"/>
    <property type="match status" value="1"/>
</dbReference>
<dbReference type="InterPro" id="IPR000152">
    <property type="entry name" value="EGF-type_Asp/Asn_hydroxyl_site"/>
</dbReference>
<evidence type="ECO:0000259" key="7">
    <source>
        <dbReference type="PROSITE" id="PS50026"/>
    </source>
</evidence>
<keyword evidence="3" id="KW-0677">Repeat</keyword>
<feature type="region of interest" description="Disordered" evidence="6">
    <location>
        <begin position="98"/>
        <end position="123"/>
    </location>
</feature>
<evidence type="ECO:0000313" key="9">
    <source>
        <dbReference type="Proteomes" id="UP001153148"/>
    </source>
</evidence>
<evidence type="ECO:0000256" key="6">
    <source>
        <dbReference type="SAM" id="MobiDB-lite"/>
    </source>
</evidence>
<dbReference type="PANTHER" id="PTHR24050">
    <property type="entry name" value="PA14 DOMAIN-CONTAINING PROTEIN"/>
    <property type="match status" value="1"/>
</dbReference>
<feature type="non-terminal residue" evidence="8">
    <location>
        <position position="186"/>
    </location>
</feature>
<dbReference type="InterPro" id="IPR049883">
    <property type="entry name" value="NOTCH1_EGF-like"/>
</dbReference>
<organism evidence="8 9">
    <name type="scientific">Timema podura</name>
    <name type="common">Walking stick</name>
    <dbReference type="NCBI Taxonomy" id="61482"/>
    <lineage>
        <taxon>Eukaryota</taxon>
        <taxon>Metazoa</taxon>
        <taxon>Ecdysozoa</taxon>
        <taxon>Arthropoda</taxon>
        <taxon>Hexapoda</taxon>
        <taxon>Insecta</taxon>
        <taxon>Pterygota</taxon>
        <taxon>Neoptera</taxon>
        <taxon>Polyneoptera</taxon>
        <taxon>Phasmatodea</taxon>
        <taxon>Timematodea</taxon>
        <taxon>Timematoidea</taxon>
        <taxon>Timematidae</taxon>
        <taxon>Timema</taxon>
    </lineage>
</organism>
<dbReference type="EMBL" id="CAJPIN010143161">
    <property type="protein sequence ID" value="CAG2069478.1"/>
    <property type="molecule type" value="Genomic_DNA"/>
</dbReference>
<proteinExistence type="predicted"/>
<evidence type="ECO:0000256" key="3">
    <source>
        <dbReference type="ARBA" id="ARBA00022737"/>
    </source>
</evidence>
<sequence>CSDVDECSSESHDCQQTCINTPGSYLCDCKKGFSLQADNRTCWRETPLPEVEQDPLTQAATRDRCYASCDTVNKLHDRINSLHEKVLALSTAVRLSSFASGPPGQPGRPGPAGPPGPRGFPGKCNRDNIVERRSGLVQTVWFRSGKYLDLVLERLPWCSRGYIGAREVILVLERLPWCSIGYLGAR</sequence>
<dbReference type="SMART" id="SM00179">
    <property type="entry name" value="EGF_CA"/>
    <property type="match status" value="1"/>
</dbReference>
<evidence type="ECO:0000313" key="8">
    <source>
        <dbReference type="EMBL" id="CAG2069478.1"/>
    </source>
</evidence>
<dbReference type="Proteomes" id="UP001153148">
    <property type="component" value="Unassembled WGS sequence"/>
</dbReference>
<feature type="non-terminal residue" evidence="8">
    <location>
        <position position="1"/>
    </location>
</feature>
<dbReference type="PANTHER" id="PTHR24050:SF28">
    <property type="entry name" value="UROMODULIN-LIKE"/>
    <property type="match status" value="1"/>
</dbReference>
<protein>
    <recommendedName>
        <fullName evidence="7">EGF-like domain-containing protein</fullName>
    </recommendedName>
</protein>
<dbReference type="InterPro" id="IPR001881">
    <property type="entry name" value="EGF-like_Ca-bd_dom"/>
</dbReference>
<comment type="caution">
    <text evidence="8">The sequence shown here is derived from an EMBL/GenBank/DDBJ whole genome shotgun (WGS) entry which is preliminary data.</text>
</comment>
<comment type="caution">
    <text evidence="5">Lacks conserved residue(s) required for the propagation of feature annotation.</text>
</comment>
<dbReference type="PROSITE" id="PS00010">
    <property type="entry name" value="ASX_HYDROXYL"/>
    <property type="match status" value="1"/>
</dbReference>
<evidence type="ECO:0000256" key="5">
    <source>
        <dbReference type="PROSITE-ProRule" id="PRU00076"/>
    </source>
</evidence>
<accession>A0ABN7PP58</accession>
<dbReference type="InterPro" id="IPR000742">
    <property type="entry name" value="EGF"/>
</dbReference>
<evidence type="ECO:0000256" key="2">
    <source>
        <dbReference type="ARBA" id="ARBA00022729"/>
    </source>
</evidence>
<reference evidence="8" key="1">
    <citation type="submission" date="2021-03" db="EMBL/GenBank/DDBJ databases">
        <authorList>
            <person name="Tran Van P."/>
        </authorList>
    </citation>
    <scope>NUCLEOTIDE SEQUENCE</scope>
</reference>
<dbReference type="PROSITE" id="PS50026">
    <property type="entry name" value="EGF_3"/>
    <property type="match status" value="1"/>
</dbReference>
<dbReference type="InterPro" id="IPR018097">
    <property type="entry name" value="EGF_Ca-bd_CS"/>
</dbReference>
<keyword evidence="1 5" id="KW-0245">EGF-like domain</keyword>